<protein>
    <submittedName>
        <fullName evidence="8">Maturation protein</fullName>
    </submittedName>
</protein>
<dbReference type="EMBL" id="BK013766">
    <property type="protein sequence ID" value="DAD51248.1"/>
    <property type="molecule type" value="Genomic_RNA"/>
</dbReference>
<gene>
    <name evidence="8" type="primary">SRR7976357_8_1</name>
</gene>
<reference evidence="8" key="1">
    <citation type="submission" date="2020-09" db="EMBL/GenBank/DDBJ databases">
        <title>Leviviricetes taxonomy.</title>
        <authorList>
            <person name="Stockdale S.R."/>
            <person name="Callanan J."/>
            <person name="Adriaenssens E.M."/>
            <person name="Kuhn J.H."/>
            <person name="Rumnieks J."/>
            <person name="Shkoporov A."/>
            <person name="Draper L.A."/>
            <person name="Ross P."/>
            <person name="Hill C."/>
        </authorList>
    </citation>
    <scope>NUCLEOTIDE SEQUENCE</scope>
</reference>
<dbReference type="KEGG" id="vg:80397989"/>
<sequence length="456" mass="50959">GESILDLSPDERSRRGIFLAFQYPVAIPGVTLANFLRVAINARHKATGLFAVHYHLFEATMTTPAVSIDYFLTRTSTRKFWTVPPSGIASPPTYSVYSSPRYKWVRDQRPSSGNTAVVNGFRNCRAWNHSGRNYFVPPITNTMVQHSGPTLVYYEFDNAGFWQANLSPPEVPSPPSSLIPRAEMKALDRLKNQDINLGTFLAEFSKTEQMIGDRISKIANSVRRWRRINAKSTWDKVKQYQRGGCGRRFVRNIPSSWLELQYGWNPLLSDIFGGINHLGRPGRDPLISVRGYAQDDDELIKPVSGQYGASVDLAFEVIHRCWVNLVYKLNNAGLAEVSSLGLLNPVEIIWELVPYSFVVDWVVPIGPWMSSLTADAGWSFVTGSRSVKSEFVGDSSVKRFYRPAGLSGPAPTFQGWAANFARSCYTSTPVPDLYVKNPLTARHVANATALLVLAFR</sequence>
<evidence type="ECO:0000256" key="4">
    <source>
        <dbReference type="ARBA" id="ARBA00022844"/>
    </source>
</evidence>
<comment type="similarity">
    <text evidence="7">Belongs to the Leviviricetes maturation protein family.</text>
</comment>
<dbReference type="Gene3D" id="6.10.330.10">
    <property type="match status" value="1"/>
</dbReference>
<evidence type="ECO:0000256" key="6">
    <source>
        <dbReference type="ARBA" id="ARBA00023296"/>
    </source>
</evidence>
<proteinExistence type="inferred from homology"/>
<evidence type="ECO:0000256" key="7">
    <source>
        <dbReference type="ARBA" id="ARBA00035110"/>
    </source>
</evidence>
<keyword evidence="5" id="KW-1175">Viral attachment to host cell pilus</keyword>
<dbReference type="InterPro" id="IPR005563">
    <property type="entry name" value="A_protein"/>
</dbReference>
<organism evidence="8 9">
    <name type="scientific">ssRNA phage SRR7976357_8</name>
    <dbReference type="NCBI Taxonomy" id="2786748"/>
    <lineage>
        <taxon>Viruses</taxon>
        <taxon>Riboviria</taxon>
        <taxon>Orthornavirae</taxon>
        <taxon>Lenarviricota</taxon>
        <taxon>Leviviricetes</taxon>
        <taxon>Norzivirales</taxon>
        <taxon>Fiersviridae</taxon>
        <taxon>Ashucavirus</taxon>
        <taxon>Ashucavirus caenivicinum</taxon>
    </lineage>
</organism>
<evidence type="ECO:0000256" key="2">
    <source>
        <dbReference type="ARBA" id="ARBA00022581"/>
    </source>
</evidence>
<dbReference type="Proteomes" id="UP000678719">
    <property type="component" value="Segment"/>
</dbReference>
<keyword evidence="6" id="KW-1160">Virus entry into host cell</keyword>
<evidence type="ECO:0000256" key="1">
    <source>
        <dbReference type="ARBA" id="ARBA00004328"/>
    </source>
</evidence>
<evidence type="ECO:0000313" key="9">
    <source>
        <dbReference type="Proteomes" id="UP000678719"/>
    </source>
</evidence>
<feature type="non-terminal residue" evidence="8">
    <location>
        <position position="1"/>
    </location>
</feature>
<evidence type="ECO:0000256" key="3">
    <source>
        <dbReference type="ARBA" id="ARBA00022804"/>
    </source>
</evidence>
<dbReference type="GeneID" id="80397989"/>
<name>A0A8S5L0Y7_9VIRU</name>
<keyword evidence="2" id="KW-0945">Host-virus interaction</keyword>
<evidence type="ECO:0000313" key="8">
    <source>
        <dbReference type="EMBL" id="DAD51248.1"/>
    </source>
</evidence>
<keyword evidence="3" id="KW-1161">Viral attachment to host cell</keyword>
<evidence type="ECO:0000256" key="5">
    <source>
        <dbReference type="ARBA" id="ARBA00023104"/>
    </source>
</evidence>
<dbReference type="GO" id="GO:0039666">
    <property type="term" value="P:virion attachment to host cell pilus"/>
    <property type="evidence" value="ECO:0007669"/>
    <property type="project" value="UniProtKB-KW"/>
</dbReference>
<accession>A0A8S5L0Y7</accession>
<dbReference type="Pfam" id="PF03863">
    <property type="entry name" value="Phage_mat-A"/>
    <property type="match status" value="1"/>
</dbReference>
<dbReference type="GO" id="GO:0044423">
    <property type="term" value="C:virion component"/>
    <property type="evidence" value="ECO:0007669"/>
    <property type="project" value="UniProtKB-KW"/>
</dbReference>
<comment type="subcellular location">
    <subcellularLocation>
        <location evidence="1">Virion</location>
    </subcellularLocation>
</comment>
<keyword evidence="4" id="KW-0946">Virion</keyword>
<keyword evidence="9" id="KW-1185">Reference proteome</keyword>
<dbReference type="RefSeq" id="YP_010769075.1">
    <property type="nucleotide sequence ID" value="NC_073870.1"/>
</dbReference>